<feature type="transmembrane region" description="Helical" evidence="7">
    <location>
        <begin position="280"/>
        <end position="304"/>
    </location>
</feature>
<keyword evidence="5 7" id="KW-1133">Transmembrane helix</keyword>
<dbReference type="GO" id="GO:0006508">
    <property type="term" value="P:proteolysis"/>
    <property type="evidence" value="ECO:0007669"/>
    <property type="project" value="UniProtKB-KW"/>
</dbReference>
<dbReference type="PANTHER" id="PTHR43731">
    <property type="entry name" value="RHOMBOID PROTEASE"/>
    <property type="match status" value="1"/>
</dbReference>
<dbReference type="GO" id="GO:0016020">
    <property type="term" value="C:membrane"/>
    <property type="evidence" value="ECO:0007669"/>
    <property type="project" value="UniProtKB-SubCell"/>
</dbReference>
<keyword evidence="3 7" id="KW-0812">Transmembrane</keyword>
<dbReference type="InterPro" id="IPR022764">
    <property type="entry name" value="Peptidase_S54_rhomboid_dom"/>
</dbReference>
<dbReference type="PANTHER" id="PTHR43731:SF14">
    <property type="entry name" value="PRESENILIN-ASSOCIATED RHOMBOID-LIKE PROTEIN, MITOCHONDRIAL"/>
    <property type="match status" value="1"/>
</dbReference>
<evidence type="ECO:0000256" key="1">
    <source>
        <dbReference type="ARBA" id="ARBA00004141"/>
    </source>
</evidence>
<name>A0A837ZU18_9PSEU</name>
<feature type="transmembrane region" description="Helical" evidence="7">
    <location>
        <begin position="249"/>
        <end position="268"/>
    </location>
</feature>
<dbReference type="Pfam" id="PF01694">
    <property type="entry name" value="Rhomboid"/>
    <property type="match status" value="1"/>
</dbReference>
<comment type="caution">
    <text evidence="9">The sequence shown here is derived from an EMBL/GenBank/DDBJ whole genome shotgun (WGS) entry which is preliminary data.</text>
</comment>
<evidence type="ECO:0000256" key="2">
    <source>
        <dbReference type="ARBA" id="ARBA00009045"/>
    </source>
</evidence>
<evidence type="ECO:0000256" key="3">
    <source>
        <dbReference type="ARBA" id="ARBA00022692"/>
    </source>
</evidence>
<dbReference type="RefSeq" id="WP_180890986.1">
    <property type="nucleotide sequence ID" value="NZ_JACCKD010000001.1"/>
</dbReference>
<evidence type="ECO:0000259" key="8">
    <source>
        <dbReference type="Pfam" id="PF01694"/>
    </source>
</evidence>
<evidence type="ECO:0000256" key="6">
    <source>
        <dbReference type="ARBA" id="ARBA00023136"/>
    </source>
</evidence>
<dbReference type="Gene3D" id="1.20.1540.10">
    <property type="entry name" value="Rhomboid-like"/>
    <property type="match status" value="1"/>
</dbReference>
<feature type="transmembrane region" description="Helical" evidence="7">
    <location>
        <begin position="90"/>
        <end position="109"/>
    </location>
</feature>
<evidence type="ECO:0000256" key="7">
    <source>
        <dbReference type="SAM" id="Phobius"/>
    </source>
</evidence>
<gene>
    <name evidence="9" type="ORF">H0B56_00795</name>
</gene>
<comment type="subcellular location">
    <subcellularLocation>
        <location evidence="1">Membrane</location>
        <topology evidence="1">Multi-pass membrane protein</topology>
    </subcellularLocation>
</comment>
<feature type="transmembrane region" description="Helical" evidence="7">
    <location>
        <begin position="144"/>
        <end position="164"/>
    </location>
</feature>
<protein>
    <submittedName>
        <fullName evidence="9">Rhomboid family intramembrane serine protease</fullName>
    </submittedName>
</protein>
<dbReference type="SUPFAM" id="SSF144091">
    <property type="entry name" value="Rhomboid-like"/>
    <property type="match status" value="1"/>
</dbReference>
<comment type="similarity">
    <text evidence="2">Belongs to the peptidase S54 family.</text>
</comment>
<proteinExistence type="inferred from homology"/>
<keyword evidence="9" id="KW-0645">Protease</keyword>
<feature type="transmembrane region" description="Helical" evidence="7">
    <location>
        <begin position="226"/>
        <end position="243"/>
    </location>
</feature>
<dbReference type="EMBL" id="JACCKD010000001">
    <property type="protein sequence ID" value="MBA0124076.1"/>
    <property type="molecule type" value="Genomic_DNA"/>
</dbReference>
<accession>A0A837ZU18</accession>
<feature type="transmembrane region" description="Helical" evidence="7">
    <location>
        <begin position="201"/>
        <end position="219"/>
    </location>
</feature>
<feature type="transmembrane region" description="Helical" evidence="7">
    <location>
        <begin position="176"/>
        <end position="195"/>
    </location>
</feature>
<evidence type="ECO:0000313" key="10">
    <source>
        <dbReference type="Proteomes" id="UP000582974"/>
    </source>
</evidence>
<organism evidence="9 10">
    <name type="scientific">Haloechinothrix aidingensis</name>
    <dbReference type="NCBI Taxonomy" id="2752311"/>
    <lineage>
        <taxon>Bacteria</taxon>
        <taxon>Bacillati</taxon>
        <taxon>Actinomycetota</taxon>
        <taxon>Actinomycetes</taxon>
        <taxon>Pseudonocardiales</taxon>
        <taxon>Pseudonocardiaceae</taxon>
        <taxon>Haloechinothrix</taxon>
    </lineage>
</organism>
<reference evidence="9 10" key="1">
    <citation type="submission" date="2020-07" db="EMBL/GenBank/DDBJ databases">
        <title>Genome of Haloechinothrix sp.</title>
        <authorList>
            <person name="Tang S.-K."/>
            <person name="Yang L."/>
            <person name="Zhu W.-Y."/>
        </authorList>
    </citation>
    <scope>NUCLEOTIDE SEQUENCE [LARGE SCALE GENOMIC DNA]</scope>
    <source>
        <strain evidence="9 10">YIM 98757</strain>
    </source>
</reference>
<evidence type="ECO:0000313" key="9">
    <source>
        <dbReference type="EMBL" id="MBA0124076.1"/>
    </source>
</evidence>
<evidence type="ECO:0000256" key="4">
    <source>
        <dbReference type="ARBA" id="ARBA00022801"/>
    </source>
</evidence>
<dbReference type="GO" id="GO:0004252">
    <property type="term" value="F:serine-type endopeptidase activity"/>
    <property type="evidence" value="ECO:0007669"/>
    <property type="project" value="InterPro"/>
</dbReference>
<keyword evidence="6 7" id="KW-0472">Membrane</keyword>
<sequence length="305" mass="33008">MSEPPQKSDQPEERAPRTCWWHPDRRTGLRCARCERSACPDCLREATVGYQCVDCVAAARKQHQAQRARYRKSGFGYRTIAGARVPSQPLVTYTLIALNVIVFAVTAAQAQDVMRNFQSEVMNLGVLVPLVAAAGEWWRVITSGFLHIGLLHLAVNMFALWILGKELERVLGTARYLVLYLLSLLGGSVAVFAFSSPDTPVAGASGAVYGVLGGILIAVLRLRLNLTPIIAIIVLNLAISIGVKQISLFGHLGGLVVGVLVCAAMVYAPSRHRTGWQAGAVAIILAALIGAYAIRYAQLSALIWY</sequence>
<dbReference type="InterPro" id="IPR050925">
    <property type="entry name" value="Rhomboid_protease_S54"/>
</dbReference>
<dbReference type="AlphaFoldDB" id="A0A837ZU18"/>
<dbReference type="Proteomes" id="UP000582974">
    <property type="component" value="Unassembled WGS sequence"/>
</dbReference>
<keyword evidence="4" id="KW-0378">Hydrolase</keyword>
<feature type="domain" description="Peptidase S54 rhomboid" evidence="8">
    <location>
        <begin position="135"/>
        <end position="265"/>
    </location>
</feature>
<dbReference type="InterPro" id="IPR035952">
    <property type="entry name" value="Rhomboid-like_sf"/>
</dbReference>
<evidence type="ECO:0000256" key="5">
    <source>
        <dbReference type="ARBA" id="ARBA00022989"/>
    </source>
</evidence>
<keyword evidence="10" id="KW-1185">Reference proteome</keyword>